<dbReference type="RefSeq" id="WP_344314647.1">
    <property type="nucleotide sequence ID" value="NZ_BAAANY010000038.1"/>
</dbReference>
<comment type="caution">
    <text evidence="1">The sequence shown here is derived from an EMBL/GenBank/DDBJ whole genome shotgun (WGS) entry which is preliminary data.</text>
</comment>
<keyword evidence="2" id="KW-1185">Reference proteome</keyword>
<protein>
    <submittedName>
        <fullName evidence="1">Uncharacterized protein</fullName>
    </submittedName>
</protein>
<organism evidence="1 2">
    <name type="scientific">Fodinicola feengrottensis</name>
    <dbReference type="NCBI Taxonomy" id="435914"/>
    <lineage>
        <taxon>Bacteria</taxon>
        <taxon>Bacillati</taxon>
        <taxon>Actinomycetota</taxon>
        <taxon>Actinomycetes</taxon>
        <taxon>Mycobacteriales</taxon>
        <taxon>Fodinicola</taxon>
    </lineage>
</organism>
<sequence length="298" mass="33579">MQPQSAPEPRSVRLRQWWERISGTPPEHRTPAPAPQVAVPHAAAYHQIEAAADEWEMIAPSAESPFTFQIELLIWNARQQQSSVQRAGNALWIARGGIADRVKAIAAKASLLETAELRAKLSKDLSQARPVEQSGVAAWAECTGVLVADEDRKAAQGRRDAERRAWQRTWQWDDERAAINYLSDLLSDPVHATAWWFNGERDKVDKMVEVAEHFCQLRDVLARKPQPTGYAPEQRQPAVSAEPGDSLAQIVADFDHQDLDPTAREQVSRQLFQLFRSHNRPDLADRIRAQEPRKLEAG</sequence>
<accession>A0ABP4UVV7</accession>
<proteinExistence type="predicted"/>
<reference evidence="2" key="1">
    <citation type="journal article" date="2019" name="Int. J. Syst. Evol. Microbiol.">
        <title>The Global Catalogue of Microorganisms (GCM) 10K type strain sequencing project: providing services to taxonomists for standard genome sequencing and annotation.</title>
        <authorList>
            <consortium name="The Broad Institute Genomics Platform"/>
            <consortium name="The Broad Institute Genome Sequencing Center for Infectious Disease"/>
            <person name="Wu L."/>
            <person name="Ma J."/>
        </authorList>
    </citation>
    <scope>NUCLEOTIDE SEQUENCE [LARGE SCALE GENOMIC DNA]</scope>
    <source>
        <strain evidence="2">JCM 14718</strain>
    </source>
</reference>
<evidence type="ECO:0000313" key="2">
    <source>
        <dbReference type="Proteomes" id="UP001500618"/>
    </source>
</evidence>
<dbReference type="Proteomes" id="UP001500618">
    <property type="component" value="Unassembled WGS sequence"/>
</dbReference>
<evidence type="ECO:0000313" key="1">
    <source>
        <dbReference type="EMBL" id="GAA1712997.1"/>
    </source>
</evidence>
<name>A0ABP4UVV7_9ACTN</name>
<dbReference type="EMBL" id="BAAANY010000038">
    <property type="protein sequence ID" value="GAA1712997.1"/>
    <property type="molecule type" value="Genomic_DNA"/>
</dbReference>
<gene>
    <name evidence="1" type="ORF">GCM10009765_72610</name>
</gene>